<dbReference type="Pfam" id="PF02633">
    <property type="entry name" value="Creatininase"/>
    <property type="match status" value="1"/>
</dbReference>
<dbReference type="SUPFAM" id="SSF102215">
    <property type="entry name" value="Creatininase"/>
    <property type="match status" value="1"/>
</dbReference>
<protein>
    <submittedName>
        <fullName evidence="6">Creatininase family protein</fullName>
    </submittedName>
</protein>
<accession>A0ABU9BNU3</accession>
<evidence type="ECO:0000256" key="4">
    <source>
        <dbReference type="ARBA" id="ARBA00022833"/>
    </source>
</evidence>
<keyword evidence="7" id="KW-1185">Reference proteome</keyword>
<reference evidence="6 7" key="1">
    <citation type="submission" date="2024-04" db="EMBL/GenBank/DDBJ databases">
        <title>Novel species of the genus Ideonella isolated from streams.</title>
        <authorList>
            <person name="Lu H."/>
        </authorList>
    </citation>
    <scope>NUCLEOTIDE SEQUENCE [LARGE SCALE GENOMIC DNA]</scope>
    <source>
        <strain evidence="6 7">DXS29W</strain>
    </source>
</reference>
<evidence type="ECO:0000256" key="1">
    <source>
        <dbReference type="ARBA" id="ARBA00001947"/>
    </source>
</evidence>
<dbReference type="Proteomes" id="UP001371218">
    <property type="component" value="Unassembled WGS sequence"/>
</dbReference>
<dbReference type="InterPro" id="IPR003785">
    <property type="entry name" value="Creatininase/forma_Hydrolase"/>
</dbReference>
<dbReference type="InterPro" id="IPR024087">
    <property type="entry name" value="Creatininase-like_sf"/>
</dbReference>
<keyword evidence="2" id="KW-0479">Metal-binding</keyword>
<dbReference type="EMBL" id="JBBUTG010000006">
    <property type="protein sequence ID" value="MEK8031628.1"/>
    <property type="molecule type" value="Genomic_DNA"/>
</dbReference>
<evidence type="ECO:0000256" key="3">
    <source>
        <dbReference type="ARBA" id="ARBA00022801"/>
    </source>
</evidence>
<dbReference type="RefSeq" id="WP_341426016.1">
    <property type="nucleotide sequence ID" value="NZ_JBBUTG010000006.1"/>
</dbReference>
<sequence>MTSTEVRERIEHGWTTVLLPIGGTEQSGPHLALGKHNQRVAALSQQIAQRLGRTLVAPVMAYVPEGSIDPPAAHMRFAGTISVPEAAFESVVASAAQSLCRHGFRDVVLLGDHGGYQRNLQQVAARLERQPLRKGLASCRVHALVEYYRAAQADFGDALRARGFAAGEIGNHAGLADTALSMALNPGLVRADKLVRGAGASVDGVDGDPRRASADLGQIGVKLIVDTTVSVLQQRIPSLSRLPADPSHVQPPPR</sequence>
<dbReference type="Gene3D" id="3.40.50.10310">
    <property type="entry name" value="Creatininase"/>
    <property type="match status" value="1"/>
</dbReference>
<evidence type="ECO:0000313" key="6">
    <source>
        <dbReference type="EMBL" id="MEK8031628.1"/>
    </source>
</evidence>
<proteinExistence type="inferred from homology"/>
<organism evidence="6 7">
    <name type="scientific">Ideonella lacteola</name>
    <dbReference type="NCBI Taxonomy" id="2984193"/>
    <lineage>
        <taxon>Bacteria</taxon>
        <taxon>Pseudomonadati</taxon>
        <taxon>Pseudomonadota</taxon>
        <taxon>Betaproteobacteria</taxon>
        <taxon>Burkholderiales</taxon>
        <taxon>Sphaerotilaceae</taxon>
        <taxon>Ideonella</taxon>
    </lineage>
</organism>
<comment type="similarity">
    <text evidence="5">Belongs to the creatininase superfamily.</text>
</comment>
<name>A0ABU9BNU3_9BURK</name>
<gene>
    <name evidence="6" type="ORF">AACH06_12440</name>
</gene>
<comment type="cofactor">
    <cofactor evidence="1">
        <name>Zn(2+)</name>
        <dbReference type="ChEBI" id="CHEBI:29105"/>
    </cofactor>
</comment>
<dbReference type="PANTHER" id="PTHR35005">
    <property type="entry name" value="3-DEHYDRO-SCYLLO-INOSOSE HYDROLASE"/>
    <property type="match status" value="1"/>
</dbReference>
<comment type="caution">
    <text evidence="6">The sequence shown here is derived from an EMBL/GenBank/DDBJ whole genome shotgun (WGS) entry which is preliminary data.</text>
</comment>
<dbReference type="PANTHER" id="PTHR35005:SF1">
    <property type="entry name" value="2-AMINO-5-FORMYLAMINO-6-RIBOSYLAMINOPYRIMIDIN-4(3H)-ONE 5'-MONOPHOSPHATE DEFORMYLASE"/>
    <property type="match status" value="1"/>
</dbReference>
<evidence type="ECO:0000256" key="2">
    <source>
        <dbReference type="ARBA" id="ARBA00022723"/>
    </source>
</evidence>
<evidence type="ECO:0000256" key="5">
    <source>
        <dbReference type="ARBA" id="ARBA00024029"/>
    </source>
</evidence>
<evidence type="ECO:0000313" key="7">
    <source>
        <dbReference type="Proteomes" id="UP001371218"/>
    </source>
</evidence>
<keyword evidence="3" id="KW-0378">Hydrolase</keyword>
<keyword evidence="4" id="KW-0862">Zinc</keyword>